<dbReference type="Proteomes" id="UP000298616">
    <property type="component" value="Chromosome"/>
</dbReference>
<evidence type="ECO:0000256" key="2">
    <source>
        <dbReference type="ARBA" id="ARBA00022692"/>
    </source>
</evidence>
<dbReference type="PROSITE" id="PS50850">
    <property type="entry name" value="MFS"/>
    <property type="match status" value="1"/>
</dbReference>
<protein>
    <submittedName>
        <fullName evidence="7">MFS transporter</fullName>
    </submittedName>
</protein>
<gene>
    <name evidence="7" type="ORF">DCC35_17375</name>
</gene>
<dbReference type="AlphaFoldDB" id="A0A4D7JKB7"/>
<evidence type="ECO:0000256" key="4">
    <source>
        <dbReference type="ARBA" id="ARBA00023136"/>
    </source>
</evidence>
<reference evidence="7 8" key="1">
    <citation type="submission" date="2018-04" db="EMBL/GenBank/DDBJ databases">
        <title>Complete genome uncultured novel isolate.</title>
        <authorList>
            <person name="Merlino G."/>
        </authorList>
    </citation>
    <scope>NUCLEOTIDE SEQUENCE [LARGE SCALE GENOMIC DNA]</scope>
    <source>
        <strain evidence="8">R1DC9</strain>
    </source>
</reference>
<dbReference type="InterPro" id="IPR036259">
    <property type="entry name" value="MFS_trans_sf"/>
</dbReference>
<organism evidence="7 8">
    <name type="scientific">Mangrovivirga cuniculi</name>
    <dbReference type="NCBI Taxonomy" id="2715131"/>
    <lineage>
        <taxon>Bacteria</taxon>
        <taxon>Pseudomonadati</taxon>
        <taxon>Bacteroidota</taxon>
        <taxon>Cytophagia</taxon>
        <taxon>Cytophagales</taxon>
        <taxon>Mangrovivirgaceae</taxon>
        <taxon>Mangrovivirga</taxon>
    </lineage>
</organism>
<evidence type="ECO:0000256" key="3">
    <source>
        <dbReference type="ARBA" id="ARBA00022989"/>
    </source>
</evidence>
<feature type="transmembrane region" description="Helical" evidence="5">
    <location>
        <begin position="163"/>
        <end position="182"/>
    </location>
</feature>
<dbReference type="InterPro" id="IPR011701">
    <property type="entry name" value="MFS"/>
</dbReference>
<dbReference type="InterPro" id="IPR052714">
    <property type="entry name" value="MFS_Exporter"/>
</dbReference>
<dbReference type="SUPFAM" id="SSF103473">
    <property type="entry name" value="MFS general substrate transporter"/>
    <property type="match status" value="1"/>
</dbReference>
<proteinExistence type="predicted"/>
<evidence type="ECO:0000256" key="5">
    <source>
        <dbReference type="SAM" id="Phobius"/>
    </source>
</evidence>
<dbReference type="PANTHER" id="PTHR23531:SF2">
    <property type="entry name" value="PERMEASE"/>
    <property type="match status" value="1"/>
</dbReference>
<dbReference type="EMBL" id="CP028923">
    <property type="protein sequence ID" value="QCK16379.1"/>
    <property type="molecule type" value="Genomic_DNA"/>
</dbReference>
<dbReference type="Pfam" id="PF00083">
    <property type="entry name" value="Sugar_tr"/>
    <property type="match status" value="1"/>
</dbReference>
<keyword evidence="4 5" id="KW-0472">Membrane</keyword>
<sequence length="395" mass="43711">MQKKQLYTRQFWLLCLSSFLFFASFNLIIPELPAYLKNLGGEEYLGWIIGLFTVTAGLSRPFSGKLTDTIGRIPIMIYGVFVCVIVGFIYAEITSVIGLLILRLVHGMSTGFKPTATSAYVADISPDHRRGEAMGILGMFGGLGMAMGNTVSSWITNTFSINVMFYTSSILALASILVLVGMKETLEEKRKFRFSLLKINFKDIFEPRAVPAALTMMLSVFSFGVVLTIMPDFSEYLGLENKGIFFGIFMSSSIVMRFVAGKLSDIYGRLPVLITGIAMLSFTMFLIGLSTNLTLLYTAAVIFGFAAGINSPTIFAWTIDLADDRHRGRALATVFIALEIGIGSGAFISGEIYDNMPSNFKDTFWTGGIIALLAVICAWYFYRRERKMIIKETES</sequence>
<keyword evidence="8" id="KW-1185">Reference proteome</keyword>
<dbReference type="InterPro" id="IPR020846">
    <property type="entry name" value="MFS_dom"/>
</dbReference>
<feature type="transmembrane region" description="Helical" evidence="5">
    <location>
        <begin position="75"/>
        <end position="102"/>
    </location>
</feature>
<feature type="transmembrane region" description="Helical" evidence="5">
    <location>
        <begin position="12"/>
        <end position="29"/>
    </location>
</feature>
<evidence type="ECO:0000259" key="6">
    <source>
        <dbReference type="PROSITE" id="PS50850"/>
    </source>
</evidence>
<feature type="transmembrane region" description="Helical" evidence="5">
    <location>
        <begin position="209"/>
        <end position="231"/>
    </location>
</feature>
<feature type="transmembrane region" description="Helical" evidence="5">
    <location>
        <begin position="44"/>
        <end position="63"/>
    </location>
</feature>
<feature type="domain" description="Major facilitator superfamily (MFS) profile" evidence="6">
    <location>
        <begin position="10"/>
        <end position="386"/>
    </location>
</feature>
<name>A0A4D7JKB7_9BACT</name>
<dbReference type="Pfam" id="PF07690">
    <property type="entry name" value="MFS_1"/>
    <property type="match status" value="1"/>
</dbReference>
<feature type="transmembrane region" description="Helical" evidence="5">
    <location>
        <begin position="331"/>
        <end position="352"/>
    </location>
</feature>
<feature type="transmembrane region" description="Helical" evidence="5">
    <location>
        <begin position="295"/>
        <end position="319"/>
    </location>
</feature>
<evidence type="ECO:0000313" key="8">
    <source>
        <dbReference type="Proteomes" id="UP000298616"/>
    </source>
</evidence>
<comment type="subcellular location">
    <subcellularLocation>
        <location evidence="1">Membrane</location>
    </subcellularLocation>
</comment>
<evidence type="ECO:0000313" key="7">
    <source>
        <dbReference type="EMBL" id="QCK16379.1"/>
    </source>
</evidence>
<keyword evidence="2 5" id="KW-0812">Transmembrane</keyword>
<evidence type="ECO:0000256" key="1">
    <source>
        <dbReference type="ARBA" id="ARBA00004370"/>
    </source>
</evidence>
<dbReference type="RefSeq" id="WP_137091968.1">
    <property type="nucleotide sequence ID" value="NZ_CP028923.1"/>
</dbReference>
<dbReference type="KEGG" id="fpf:DCC35_17375"/>
<dbReference type="CDD" id="cd17489">
    <property type="entry name" value="MFS_YfcJ_like"/>
    <property type="match status" value="1"/>
</dbReference>
<dbReference type="PANTHER" id="PTHR23531">
    <property type="entry name" value="QUINOLENE RESISTANCE PROTEIN NORA"/>
    <property type="match status" value="1"/>
</dbReference>
<dbReference type="GO" id="GO:0022857">
    <property type="term" value="F:transmembrane transporter activity"/>
    <property type="evidence" value="ECO:0007669"/>
    <property type="project" value="InterPro"/>
</dbReference>
<feature type="transmembrane region" description="Helical" evidence="5">
    <location>
        <begin position="272"/>
        <end position="289"/>
    </location>
</feature>
<dbReference type="InterPro" id="IPR005828">
    <property type="entry name" value="MFS_sugar_transport-like"/>
</dbReference>
<dbReference type="Gene3D" id="1.20.1250.20">
    <property type="entry name" value="MFS general substrate transporter like domains"/>
    <property type="match status" value="2"/>
</dbReference>
<dbReference type="OrthoDB" id="9812221at2"/>
<feature type="transmembrane region" description="Helical" evidence="5">
    <location>
        <begin position="243"/>
        <end position="260"/>
    </location>
</feature>
<accession>A0A4D7JKB7</accession>
<keyword evidence="3 5" id="KW-1133">Transmembrane helix</keyword>
<feature type="transmembrane region" description="Helical" evidence="5">
    <location>
        <begin position="364"/>
        <end position="382"/>
    </location>
</feature>
<dbReference type="GO" id="GO:0016020">
    <property type="term" value="C:membrane"/>
    <property type="evidence" value="ECO:0007669"/>
    <property type="project" value="UniProtKB-SubCell"/>
</dbReference>